<protein>
    <recommendedName>
        <fullName evidence="1">DNA-directed RNA polymerase</fullName>
        <ecNumber evidence="1">2.7.7.6</ecNumber>
    </recommendedName>
</protein>
<sequence length="494" mass="56383">MIQLLITWRKHHAFGSECLVCSKRIPFPKDTPYATCCEKFYYNSLVKSYPVQSIAIPTPGYFFGLPILKRMIAQAKIETNQDFLVLPDPIYWQVPSTLIYEKVIKFVQGLPITSKTKHVLPKEKTDVFYKQIIEAPLNYGSMQRRSCGKNTLIRQVAFGKRCNLSMRGMIVPDAQLRPNQIRLPAKIVKMFQIQNQWIILNRMPSLQPGNFIALQVVPPGWDYDCFGIPLEVVQSMNADFDGDECNLYLVPNVQSQAECATILNPAAELGCFVTQGTKLAPSQDMLVAYYLKYDEIDFLPYKNPDLAKTFRVLYDLEGSQRAFEYIDRLRLFYLDLLENDTCFGLTLEEMENLSRWGRSQEEFEAKAKFSNGCLVTQVLSGAKGSLPHLYQMFGAVGYQNGVDIGHSFWEGLECNEMIHHAIASTEALSKMCKIWEPGYGYSKMIHIVKRLTVDYLGHLMDGETVIENDVLDVMHFTDVLSVEGFQQLKDKVLV</sequence>
<evidence type="ECO:0000259" key="6">
    <source>
        <dbReference type="SMART" id="SM00663"/>
    </source>
</evidence>
<keyword evidence="8" id="KW-1185">Reference proteome</keyword>
<keyword evidence="4" id="KW-0548">Nucleotidyltransferase</keyword>
<dbReference type="SMART" id="SM00663">
    <property type="entry name" value="RPOLA_N"/>
    <property type="match status" value="1"/>
</dbReference>
<feature type="domain" description="RNA polymerase N-terminal" evidence="6">
    <location>
        <begin position="43"/>
        <end position="293"/>
    </location>
</feature>
<dbReference type="EMBL" id="JAFNEN010001048">
    <property type="protein sequence ID" value="KAG8175220.1"/>
    <property type="molecule type" value="Genomic_DNA"/>
</dbReference>
<name>A0AAV6TUT6_9ARAC</name>
<keyword evidence="5" id="KW-0804">Transcription</keyword>
<dbReference type="GO" id="GO:0003677">
    <property type="term" value="F:DNA binding"/>
    <property type="evidence" value="ECO:0007669"/>
    <property type="project" value="InterPro"/>
</dbReference>
<dbReference type="Pfam" id="PF00623">
    <property type="entry name" value="RNA_pol_Rpb1_2"/>
    <property type="match status" value="1"/>
</dbReference>
<organism evidence="7 8">
    <name type="scientific">Oedothorax gibbosus</name>
    <dbReference type="NCBI Taxonomy" id="931172"/>
    <lineage>
        <taxon>Eukaryota</taxon>
        <taxon>Metazoa</taxon>
        <taxon>Ecdysozoa</taxon>
        <taxon>Arthropoda</taxon>
        <taxon>Chelicerata</taxon>
        <taxon>Arachnida</taxon>
        <taxon>Araneae</taxon>
        <taxon>Araneomorphae</taxon>
        <taxon>Entelegynae</taxon>
        <taxon>Araneoidea</taxon>
        <taxon>Linyphiidae</taxon>
        <taxon>Erigoninae</taxon>
        <taxon>Oedothorax</taxon>
    </lineage>
</organism>
<dbReference type="Gene3D" id="2.40.40.20">
    <property type="match status" value="1"/>
</dbReference>
<dbReference type="Proteomes" id="UP000827092">
    <property type="component" value="Unassembled WGS sequence"/>
</dbReference>
<evidence type="ECO:0000256" key="3">
    <source>
        <dbReference type="ARBA" id="ARBA00022679"/>
    </source>
</evidence>
<dbReference type="SUPFAM" id="SSF64484">
    <property type="entry name" value="beta and beta-prime subunits of DNA dependent RNA-polymerase"/>
    <property type="match status" value="1"/>
</dbReference>
<evidence type="ECO:0000313" key="8">
    <source>
        <dbReference type="Proteomes" id="UP000827092"/>
    </source>
</evidence>
<dbReference type="InterPro" id="IPR006592">
    <property type="entry name" value="RNA_pol_N"/>
</dbReference>
<evidence type="ECO:0000256" key="5">
    <source>
        <dbReference type="ARBA" id="ARBA00023163"/>
    </source>
</evidence>
<dbReference type="GO" id="GO:0031981">
    <property type="term" value="C:nuclear lumen"/>
    <property type="evidence" value="ECO:0007669"/>
    <property type="project" value="UniProtKB-ARBA"/>
</dbReference>
<evidence type="ECO:0000256" key="1">
    <source>
        <dbReference type="ARBA" id="ARBA00012418"/>
    </source>
</evidence>
<keyword evidence="2" id="KW-0240">DNA-directed RNA polymerase</keyword>
<dbReference type="GO" id="GO:0003899">
    <property type="term" value="F:DNA-directed RNA polymerase activity"/>
    <property type="evidence" value="ECO:0007669"/>
    <property type="project" value="UniProtKB-EC"/>
</dbReference>
<dbReference type="InterPro" id="IPR000722">
    <property type="entry name" value="RNA_pol_asu"/>
</dbReference>
<reference evidence="7 8" key="1">
    <citation type="journal article" date="2022" name="Nat. Ecol. Evol.">
        <title>A masculinizing supergene underlies an exaggerated male reproductive morph in a spider.</title>
        <authorList>
            <person name="Hendrickx F."/>
            <person name="De Corte Z."/>
            <person name="Sonet G."/>
            <person name="Van Belleghem S.M."/>
            <person name="Kostlbacher S."/>
            <person name="Vangestel C."/>
        </authorList>
    </citation>
    <scope>NUCLEOTIDE SEQUENCE [LARGE SCALE GENOMIC DNA]</scope>
    <source>
        <strain evidence="7">W744_W776</strain>
    </source>
</reference>
<gene>
    <name evidence="7" type="ORF">JTE90_022643</name>
</gene>
<evidence type="ECO:0000256" key="2">
    <source>
        <dbReference type="ARBA" id="ARBA00022478"/>
    </source>
</evidence>
<evidence type="ECO:0000256" key="4">
    <source>
        <dbReference type="ARBA" id="ARBA00022695"/>
    </source>
</evidence>
<keyword evidence="3" id="KW-0808">Transferase</keyword>
<dbReference type="InterPro" id="IPR045867">
    <property type="entry name" value="DNA-dir_RpoC_beta_prime"/>
</dbReference>
<dbReference type="GO" id="GO:0000428">
    <property type="term" value="C:DNA-directed RNA polymerase complex"/>
    <property type="evidence" value="ECO:0007669"/>
    <property type="project" value="UniProtKB-KW"/>
</dbReference>
<evidence type="ECO:0000313" key="7">
    <source>
        <dbReference type="EMBL" id="KAG8175220.1"/>
    </source>
</evidence>
<proteinExistence type="predicted"/>
<dbReference type="PANTHER" id="PTHR19376">
    <property type="entry name" value="DNA-DIRECTED RNA POLYMERASE"/>
    <property type="match status" value="1"/>
</dbReference>
<dbReference type="GO" id="GO:0006351">
    <property type="term" value="P:DNA-templated transcription"/>
    <property type="evidence" value="ECO:0007669"/>
    <property type="project" value="InterPro"/>
</dbReference>
<comment type="caution">
    <text evidence="7">The sequence shown here is derived from an EMBL/GenBank/DDBJ whole genome shotgun (WGS) entry which is preliminary data.</text>
</comment>
<dbReference type="AlphaFoldDB" id="A0AAV6TUT6"/>
<accession>A0AAV6TUT6</accession>
<dbReference type="EC" id="2.7.7.6" evidence="1"/>